<name>A0ABD2QGC2_9PLAT</name>
<keyword evidence="7" id="KW-1185">Reference proteome</keyword>
<gene>
    <name evidence="6" type="ORF">Ciccas_002760</name>
</gene>
<evidence type="ECO:0000256" key="3">
    <source>
        <dbReference type="ARBA" id="ARBA00012967"/>
    </source>
</evidence>
<dbReference type="Pfam" id="PF02866">
    <property type="entry name" value="Ldh_1_C"/>
    <property type="match status" value="1"/>
</dbReference>
<sequence>MHLCQVDVMSYVARKLSGFPDYRVFGTGTVLDSARFRYMLGKKLNICATSVHGYVIGEHGDTSVPVWSCVNIAGVRLAKQYPNIGTSQDQENFALIHEQVVNSACEIIKRKGNTCWAIGLCTATLCSAVLKSHHAVYPVSVNAKGFHGITDDVYLSLPCVVTNIGVTHVIPQDLNEDETANLLTSAKTLANLIAGITW</sequence>
<dbReference type="SUPFAM" id="SSF56327">
    <property type="entry name" value="LDH C-terminal domain-like"/>
    <property type="match status" value="1"/>
</dbReference>
<keyword evidence="4" id="KW-0560">Oxidoreductase</keyword>
<dbReference type="AlphaFoldDB" id="A0ABD2QGC2"/>
<dbReference type="PRINTS" id="PR00086">
    <property type="entry name" value="LLDHDRGNASE"/>
</dbReference>
<dbReference type="GO" id="GO:0004459">
    <property type="term" value="F:L-lactate dehydrogenase (NAD+) activity"/>
    <property type="evidence" value="ECO:0007669"/>
    <property type="project" value="UniProtKB-EC"/>
</dbReference>
<dbReference type="InterPro" id="IPR001557">
    <property type="entry name" value="L-lactate/malate_DH"/>
</dbReference>
<dbReference type="PANTHER" id="PTHR43128:SF16">
    <property type="entry name" value="L-LACTATE DEHYDROGENASE"/>
    <property type="match status" value="1"/>
</dbReference>
<reference evidence="6 7" key="1">
    <citation type="submission" date="2024-11" db="EMBL/GenBank/DDBJ databases">
        <title>Adaptive evolution of stress response genes in parasites aligns with host niche diversity.</title>
        <authorList>
            <person name="Hahn C."/>
            <person name="Resl P."/>
        </authorList>
    </citation>
    <scope>NUCLEOTIDE SEQUENCE [LARGE SCALE GENOMIC DNA]</scope>
    <source>
        <strain evidence="6">EGGRZ-B1_66</strain>
        <tissue evidence="6">Body</tissue>
    </source>
</reference>
<protein>
    <recommendedName>
        <fullName evidence="3">L-lactate dehydrogenase</fullName>
        <ecNumber evidence="3">1.1.1.27</ecNumber>
    </recommendedName>
</protein>
<dbReference type="EC" id="1.1.1.27" evidence="3"/>
<evidence type="ECO:0000256" key="2">
    <source>
        <dbReference type="ARBA" id="ARBA00006054"/>
    </source>
</evidence>
<evidence type="ECO:0000256" key="1">
    <source>
        <dbReference type="ARBA" id="ARBA00004843"/>
    </source>
</evidence>
<comment type="similarity">
    <text evidence="2">Belongs to the LDH/MDH superfamily. LDH family.</text>
</comment>
<dbReference type="EMBL" id="JBJKFK010000228">
    <property type="protein sequence ID" value="KAL3318574.1"/>
    <property type="molecule type" value="Genomic_DNA"/>
</dbReference>
<comment type="caution">
    <text evidence="6">The sequence shown here is derived from an EMBL/GenBank/DDBJ whole genome shotgun (WGS) entry which is preliminary data.</text>
</comment>
<evidence type="ECO:0000256" key="4">
    <source>
        <dbReference type="ARBA" id="ARBA00023002"/>
    </source>
</evidence>
<evidence type="ECO:0000259" key="5">
    <source>
        <dbReference type="Pfam" id="PF02866"/>
    </source>
</evidence>
<dbReference type="Proteomes" id="UP001626550">
    <property type="component" value="Unassembled WGS sequence"/>
</dbReference>
<evidence type="ECO:0000313" key="6">
    <source>
        <dbReference type="EMBL" id="KAL3318574.1"/>
    </source>
</evidence>
<organism evidence="6 7">
    <name type="scientific">Cichlidogyrus casuarinus</name>
    <dbReference type="NCBI Taxonomy" id="1844966"/>
    <lineage>
        <taxon>Eukaryota</taxon>
        <taxon>Metazoa</taxon>
        <taxon>Spiralia</taxon>
        <taxon>Lophotrochozoa</taxon>
        <taxon>Platyhelminthes</taxon>
        <taxon>Monogenea</taxon>
        <taxon>Monopisthocotylea</taxon>
        <taxon>Dactylogyridea</taxon>
        <taxon>Ancyrocephalidae</taxon>
        <taxon>Cichlidogyrus</taxon>
    </lineage>
</organism>
<feature type="domain" description="Lactate/malate dehydrogenase C-terminal" evidence="5">
    <location>
        <begin position="29"/>
        <end position="193"/>
    </location>
</feature>
<dbReference type="InterPro" id="IPR018177">
    <property type="entry name" value="L-lactate_DH_AS"/>
</dbReference>
<dbReference type="Gene3D" id="3.90.110.10">
    <property type="entry name" value="Lactate dehydrogenase/glycoside hydrolase, family 4, C-terminal"/>
    <property type="match status" value="1"/>
</dbReference>
<evidence type="ECO:0000313" key="7">
    <source>
        <dbReference type="Proteomes" id="UP001626550"/>
    </source>
</evidence>
<proteinExistence type="inferred from homology"/>
<dbReference type="InterPro" id="IPR015955">
    <property type="entry name" value="Lactate_DH/Glyco_Ohase_4_C"/>
</dbReference>
<comment type="pathway">
    <text evidence="1">Fermentation; pyruvate fermentation to lactate; (S)-lactate from pyruvate: step 1/1.</text>
</comment>
<dbReference type="PANTHER" id="PTHR43128">
    <property type="entry name" value="L-2-HYDROXYCARBOXYLATE DEHYDROGENASE (NAD(P)(+))"/>
    <property type="match status" value="1"/>
</dbReference>
<dbReference type="PROSITE" id="PS00064">
    <property type="entry name" value="L_LDH"/>
    <property type="match status" value="1"/>
</dbReference>
<accession>A0ABD2QGC2</accession>
<dbReference type="InterPro" id="IPR022383">
    <property type="entry name" value="Lactate/malate_DH_C"/>
</dbReference>